<sequence length="322" mass="35726">MANCFFIDFENVHNAGMTNLKSLTKDDLFYIFYTTNAETISLDTVNQLNQSSCSYELIKVPAGSQSLDMHLISFVGYVVGVSGKKYDYIVISKDKDYDNIISFLKEKCGVKIKRIASVNTGASTKTATVQNTKPVNPPAAKPVTANTQPQKEAVKDSTGSQSNSVQISAEKPASGIDKEVEKILLDSGYPQSLIESVNKIISDNIKEEMALSSIHCNLKNITEDFHAVYELVKPLVKKQLKSVVQEEGEEVKKSSSELTLNEKVQKVLREKNYSGEIFNSVASMVCKSSKEKNVKLLVYRNIVAKYGQDKGLEIYRLVKPLL</sequence>
<dbReference type="InterPro" id="IPR041494">
    <property type="entry name" value="PIN7"/>
</dbReference>
<dbReference type="OrthoDB" id="1668984at2"/>
<evidence type="ECO:0000313" key="4">
    <source>
        <dbReference type="Proteomes" id="UP000243745"/>
    </source>
</evidence>
<accession>A0A662ZGN3</accession>
<protein>
    <recommendedName>
        <fullName evidence="2">PIN-like domain-containing protein</fullName>
    </recommendedName>
</protein>
<dbReference type="RefSeq" id="WP_093141560.1">
    <property type="nucleotide sequence ID" value="NZ_FOXF01000014.1"/>
</dbReference>
<name>A0A662ZGN3_9GAMM</name>
<keyword evidence="4" id="KW-1185">Reference proteome</keyword>
<evidence type="ECO:0000259" key="2">
    <source>
        <dbReference type="Pfam" id="PF18475"/>
    </source>
</evidence>
<dbReference type="Proteomes" id="UP000243745">
    <property type="component" value="Unassembled WGS sequence"/>
</dbReference>
<gene>
    <name evidence="3" type="ORF">SAMN02910344_01022</name>
</gene>
<dbReference type="EMBL" id="FOXF01000014">
    <property type="protein sequence ID" value="SFP30442.1"/>
    <property type="molecule type" value="Genomic_DNA"/>
</dbReference>
<evidence type="ECO:0000313" key="3">
    <source>
        <dbReference type="EMBL" id="SFP30442.1"/>
    </source>
</evidence>
<feature type="region of interest" description="Disordered" evidence="1">
    <location>
        <begin position="126"/>
        <end position="172"/>
    </location>
</feature>
<reference evidence="3 4" key="1">
    <citation type="submission" date="2016-10" db="EMBL/GenBank/DDBJ databases">
        <authorList>
            <person name="Varghese N."/>
            <person name="Submissions S."/>
        </authorList>
    </citation>
    <scope>NUCLEOTIDE SEQUENCE [LARGE SCALE GENOMIC DNA]</scope>
    <source>
        <strain evidence="3 4">DSM 1361</strain>
    </source>
</reference>
<feature type="domain" description="PIN-like" evidence="2">
    <location>
        <begin position="6"/>
        <end position="107"/>
    </location>
</feature>
<organism evidence="3 4">
    <name type="scientific">Ruminobacter amylophilus</name>
    <dbReference type="NCBI Taxonomy" id="867"/>
    <lineage>
        <taxon>Bacteria</taxon>
        <taxon>Pseudomonadati</taxon>
        <taxon>Pseudomonadota</taxon>
        <taxon>Gammaproteobacteria</taxon>
        <taxon>Aeromonadales</taxon>
        <taxon>Succinivibrionaceae</taxon>
        <taxon>Ruminobacter</taxon>
    </lineage>
</organism>
<evidence type="ECO:0000256" key="1">
    <source>
        <dbReference type="SAM" id="MobiDB-lite"/>
    </source>
</evidence>
<feature type="compositionally biased region" description="Polar residues" evidence="1">
    <location>
        <begin position="157"/>
        <end position="167"/>
    </location>
</feature>
<dbReference type="AlphaFoldDB" id="A0A662ZGN3"/>
<proteinExistence type="predicted"/>
<dbReference type="Pfam" id="PF18475">
    <property type="entry name" value="PIN7"/>
    <property type="match status" value="1"/>
</dbReference>